<evidence type="ECO:0000313" key="2">
    <source>
        <dbReference type="EMBL" id="OGM31326.1"/>
    </source>
</evidence>
<dbReference type="AlphaFoldDB" id="A0A1F7YVG3"/>
<name>A0A1F7YVG3_9BACT</name>
<dbReference type="InterPro" id="IPR029063">
    <property type="entry name" value="SAM-dependent_MTases_sf"/>
</dbReference>
<feature type="domain" description="Methyltransferase FkbM" evidence="1">
    <location>
        <begin position="101"/>
        <end position="266"/>
    </location>
</feature>
<dbReference type="EMBL" id="MGGP01000028">
    <property type="protein sequence ID" value="OGM31326.1"/>
    <property type="molecule type" value="Genomic_DNA"/>
</dbReference>
<evidence type="ECO:0000313" key="3">
    <source>
        <dbReference type="Proteomes" id="UP000178870"/>
    </source>
</evidence>
<dbReference type="Pfam" id="PF05050">
    <property type="entry name" value="Methyltransf_21"/>
    <property type="match status" value="1"/>
</dbReference>
<dbReference type="Gene3D" id="3.40.50.150">
    <property type="entry name" value="Vaccinia Virus protein VP39"/>
    <property type="match status" value="1"/>
</dbReference>
<sequence>MPHVVYHFTVYLFRKLALLAYKILGAERSSLWANGVIGTYFLKIVYKNINNVCVFSSSEGLKLLLTPKEASLLGLMYFGSINPIETELIKKKLKKGDVFIDIGTYIDGWHSLLAAKFVGRSGKVFAFEPYPKFYKRLIRNIDLNKIDNITAEKIAVSNKNGYSSFFPADNISSFFEKHANAINKNSQPVKVRTTTLDRYVKDKKISKIDLIKIDVECAEMMVLEGAIRTLSKRDAPDLLVEVVNDYLKIAGSTEEQLVKFLKKLEYKTYFIDHTGLKPYHKVDLSQRSLNLYFSKK</sequence>
<protein>
    <recommendedName>
        <fullName evidence="1">Methyltransferase FkbM domain-containing protein</fullName>
    </recommendedName>
</protein>
<dbReference type="NCBIfam" id="TIGR01444">
    <property type="entry name" value="fkbM_fam"/>
    <property type="match status" value="1"/>
</dbReference>
<gene>
    <name evidence="2" type="ORF">A2803_03990</name>
</gene>
<dbReference type="InterPro" id="IPR006342">
    <property type="entry name" value="FkbM_mtfrase"/>
</dbReference>
<dbReference type="InterPro" id="IPR052514">
    <property type="entry name" value="SAM-dependent_MTase"/>
</dbReference>
<proteinExistence type="predicted"/>
<reference evidence="2 3" key="1">
    <citation type="journal article" date="2016" name="Nat. Commun.">
        <title>Thousands of microbial genomes shed light on interconnected biogeochemical processes in an aquifer system.</title>
        <authorList>
            <person name="Anantharaman K."/>
            <person name="Brown C.T."/>
            <person name="Hug L.A."/>
            <person name="Sharon I."/>
            <person name="Castelle C.J."/>
            <person name="Probst A.J."/>
            <person name="Thomas B.C."/>
            <person name="Singh A."/>
            <person name="Wilkins M.J."/>
            <person name="Karaoz U."/>
            <person name="Brodie E.L."/>
            <person name="Williams K.H."/>
            <person name="Hubbard S.S."/>
            <person name="Banfield J.F."/>
        </authorList>
    </citation>
    <scope>NUCLEOTIDE SEQUENCE [LARGE SCALE GENOMIC DNA]</scope>
</reference>
<dbReference type="Proteomes" id="UP000178870">
    <property type="component" value="Unassembled WGS sequence"/>
</dbReference>
<evidence type="ECO:0000259" key="1">
    <source>
        <dbReference type="Pfam" id="PF05050"/>
    </source>
</evidence>
<dbReference type="SUPFAM" id="SSF53335">
    <property type="entry name" value="S-adenosyl-L-methionine-dependent methyltransferases"/>
    <property type="match status" value="1"/>
</dbReference>
<comment type="caution">
    <text evidence="2">The sequence shown here is derived from an EMBL/GenBank/DDBJ whole genome shotgun (WGS) entry which is preliminary data.</text>
</comment>
<dbReference type="PANTHER" id="PTHR34203:SF15">
    <property type="entry name" value="SLL1173 PROTEIN"/>
    <property type="match status" value="1"/>
</dbReference>
<dbReference type="PANTHER" id="PTHR34203">
    <property type="entry name" value="METHYLTRANSFERASE, FKBM FAMILY PROTEIN"/>
    <property type="match status" value="1"/>
</dbReference>
<accession>A0A1F7YVG3</accession>
<organism evidence="2 3">
    <name type="scientific">Candidatus Woesebacteria bacterium RIFCSPHIGHO2_01_FULL_44_21</name>
    <dbReference type="NCBI Taxonomy" id="1802503"/>
    <lineage>
        <taxon>Bacteria</taxon>
        <taxon>Candidatus Woeseibacteriota</taxon>
    </lineage>
</organism>